<dbReference type="AlphaFoldDB" id="A0A165D3S7"/>
<evidence type="ECO:0000313" key="3">
    <source>
        <dbReference type="Proteomes" id="UP000076871"/>
    </source>
</evidence>
<feature type="domain" description="CxC2-like cysteine cluster KDZ transposase-associated" evidence="1">
    <location>
        <begin position="83"/>
        <end position="173"/>
    </location>
</feature>
<dbReference type="Pfam" id="PF18803">
    <property type="entry name" value="CxC2"/>
    <property type="match status" value="1"/>
</dbReference>
<accession>A0A165D3S7</accession>
<proteinExistence type="predicted"/>
<name>A0A165D3S7_9APHY</name>
<dbReference type="InParanoid" id="A0A165D3S7"/>
<gene>
    <name evidence="2" type="ORF">LAESUDRAFT_738039</name>
</gene>
<dbReference type="OrthoDB" id="3257613at2759"/>
<reference evidence="2 3" key="1">
    <citation type="journal article" date="2016" name="Mol. Biol. Evol.">
        <title>Comparative Genomics of Early-Diverging Mushroom-Forming Fungi Provides Insights into the Origins of Lignocellulose Decay Capabilities.</title>
        <authorList>
            <person name="Nagy L.G."/>
            <person name="Riley R."/>
            <person name="Tritt A."/>
            <person name="Adam C."/>
            <person name="Daum C."/>
            <person name="Floudas D."/>
            <person name="Sun H."/>
            <person name="Yadav J.S."/>
            <person name="Pangilinan J."/>
            <person name="Larsson K.H."/>
            <person name="Matsuura K."/>
            <person name="Barry K."/>
            <person name="Labutti K."/>
            <person name="Kuo R."/>
            <person name="Ohm R.A."/>
            <person name="Bhattacharya S.S."/>
            <person name="Shirouzu T."/>
            <person name="Yoshinaga Y."/>
            <person name="Martin F.M."/>
            <person name="Grigoriev I.V."/>
            <person name="Hibbett D.S."/>
        </authorList>
    </citation>
    <scope>NUCLEOTIDE SEQUENCE [LARGE SCALE GENOMIC DNA]</scope>
    <source>
        <strain evidence="2 3">93-53</strain>
    </source>
</reference>
<evidence type="ECO:0000313" key="2">
    <source>
        <dbReference type="EMBL" id="KZT04100.1"/>
    </source>
</evidence>
<keyword evidence="3" id="KW-1185">Reference proteome</keyword>
<dbReference type="EMBL" id="KV427639">
    <property type="protein sequence ID" value="KZT04100.1"/>
    <property type="molecule type" value="Genomic_DNA"/>
</dbReference>
<protein>
    <recommendedName>
        <fullName evidence="1">CxC2-like cysteine cluster KDZ transposase-associated domain-containing protein</fullName>
    </recommendedName>
</protein>
<evidence type="ECO:0000259" key="1">
    <source>
        <dbReference type="Pfam" id="PF18803"/>
    </source>
</evidence>
<dbReference type="GeneID" id="63827872"/>
<dbReference type="InterPro" id="IPR041457">
    <property type="entry name" value="CxC2_KDZ-assoc"/>
</dbReference>
<dbReference type="RefSeq" id="XP_040761840.1">
    <property type="nucleotide sequence ID" value="XM_040910843.1"/>
</dbReference>
<dbReference type="Proteomes" id="UP000076871">
    <property type="component" value="Unassembled WGS sequence"/>
</dbReference>
<dbReference type="STRING" id="1314785.A0A165D3S7"/>
<dbReference type="Pfam" id="PF18758">
    <property type="entry name" value="KDZ"/>
    <property type="match status" value="1"/>
</dbReference>
<sequence length="353" mass="39959">MLLLSTQLVAFTSLSRIVLEQWKPHFNAILDDLLNAERIEGVSGLCACSAKCPRCIMEDHCNQPFHWLDVWNGEYLEKHNLLTFGFIFHLGHHGKPCPHLSSSAAPANFIVTHTNGIHHTRIHWCHCPNAKPIMSQLFVFTIALLKQWDLHYLTSKKSAYDFVVALWCMTSNCASQKVKNRYREFNIIAHIWQHLMMVKRSEDHHGLMLLNYPAHSLTVPCFTYPWPSMNMPPDWQKTPAHLAYVSSISGYIHACELGGDGNHGLQKKHKCDDPNDVSLAPSQGYFVDAHKMKDYMEDIQSEPPPETCSSFKVGRAQHPGKFCNLEVSGVVAVICIHHGCFHPGAMVDLQKGE</sequence>
<organism evidence="2 3">
    <name type="scientific">Laetiporus sulphureus 93-53</name>
    <dbReference type="NCBI Taxonomy" id="1314785"/>
    <lineage>
        <taxon>Eukaryota</taxon>
        <taxon>Fungi</taxon>
        <taxon>Dikarya</taxon>
        <taxon>Basidiomycota</taxon>
        <taxon>Agaricomycotina</taxon>
        <taxon>Agaricomycetes</taxon>
        <taxon>Polyporales</taxon>
        <taxon>Laetiporus</taxon>
    </lineage>
</organism>
<dbReference type="InterPro" id="IPR040521">
    <property type="entry name" value="KDZ"/>
</dbReference>